<evidence type="ECO:0000256" key="1">
    <source>
        <dbReference type="SAM" id="Coils"/>
    </source>
</evidence>
<dbReference type="InterPro" id="IPR007060">
    <property type="entry name" value="FtsL/DivIC"/>
</dbReference>
<sequence>MKKFQFLLFLFLIGSAVLSLGRTFLDIYSRADRFNVLKEEVSALEKENEVIKEALVDADTDKFTEREARDRLGYSFPDEKVLIVSENSQKNEPVPVLGESASVKEVEKPSVAWKRLLLW</sequence>
<evidence type="ECO:0000313" key="2">
    <source>
        <dbReference type="EMBL" id="PIS21338.1"/>
    </source>
</evidence>
<dbReference type="AlphaFoldDB" id="A0A2H0XB65"/>
<evidence type="ECO:0008006" key="4">
    <source>
        <dbReference type="Google" id="ProtNLM"/>
    </source>
</evidence>
<protein>
    <recommendedName>
        <fullName evidence="4">Septum formation initiator</fullName>
    </recommendedName>
</protein>
<proteinExistence type="predicted"/>
<reference evidence="3" key="1">
    <citation type="submission" date="2017-09" db="EMBL/GenBank/DDBJ databases">
        <title>Depth-based differentiation of microbial function through sediment-hosted aquifers and enrichment of novel symbionts in the deep terrestrial subsurface.</title>
        <authorList>
            <person name="Probst A.J."/>
            <person name="Ladd B."/>
            <person name="Jarett J.K."/>
            <person name="Geller-Mcgrath D.E."/>
            <person name="Sieber C.M.K."/>
            <person name="Emerson J.B."/>
            <person name="Anantharaman K."/>
            <person name="Thomas B.C."/>
            <person name="Malmstrom R."/>
            <person name="Stieglmeier M."/>
            <person name="Klingl A."/>
            <person name="Woyke T."/>
            <person name="Ryan C.M."/>
            <person name="Banfield J.F."/>
        </authorList>
    </citation>
    <scope>NUCLEOTIDE SEQUENCE [LARGE SCALE GENOMIC DNA]</scope>
</reference>
<feature type="coiled-coil region" evidence="1">
    <location>
        <begin position="34"/>
        <end position="61"/>
    </location>
</feature>
<dbReference type="EMBL" id="PEYV01000055">
    <property type="protein sequence ID" value="PIS21338.1"/>
    <property type="molecule type" value="Genomic_DNA"/>
</dbReference>
<dbReference type="Pfam" id="PF04977">
    <property type="entry name" value="DivIC"/>
    <property type="match status" value="1"/>
</dbReference>
<keyword evidence="1" id="KW-0175">Coiled coil</keyword>
<organism evidence="2 3">
    <name type="scientific">candidate division WWE3 bacterium CG08_land_8_20_14_0_20_41_15</name>
    <dbReference type="NCBI Taxonomy" id="1975086"/>
    <lineage>
        <taxon>Bacteria</taxon>
        <taxon>Katanobacteria</taxon>
    </lineage>
</organism>
<accession>A0A2H0XB65</accession>
<comment type="caution">
    <text evidence="2">The sequence shown here is derived from an EMBL/GenBank/DDBJ whole genome shotgun (WGS) entry which is preliminary data.</text>
</comment>
<name>A0A2H0XB65_UNCKA</name>
<evidence type="ECO:0000313" key="3">
    <source>
        <dbReference type="Proteomes" id="UP000231098"/>
    </source>
</evidence>
<dbReference type="Proteomes" id="UP000231098">
    <property type="component" value="Unassembled WGS sequence"/>
</dbReference>
<gene>
    <name evidence="2" type="ORF">COT51_03270</name>
</gene>